<accession>I4C1M5</accession>
<reference evidence="2" key="1">
    <citation type="submission" date="2012-06" db="EMBL/GenBank/DDBJ databases">
        <title>Complete sequence of chromosome of Desulfomonile tiedjei DSM 6799.</title>
        <authorList>
            <person name="Lucas S."/>
            <person name="Copeland A."/>
            <person name="Lapidus A."/>
            <person name="Glavina del Rio T."/>
            <person name="Dalin E."/>
            <person name="Tice H."/>
            <person name="Bruce D."/>
            <person name="Goodwin L."/>
            <person name="Pitluck S."/>
            <person name="Peters L."/>
            <person name="Ovchinnikova G."/>
            <person name="Zeytun A."/>
            <person name="Lu M."/>
            <person name="Kyrpides N."/>
            <person name="Mavromatis K."/>
            <person name="Ivanova N."/>
            <person name="Brettin T."/>
            <person name="Detter J.C."/>
            <person name="Han C."/>
            <person name="Larimer F."/>
            <person name="Land M."/>
            <person name="Hauser L."/>
            <person name="Markowitz V."/>
            <person name="Cheng J.-F."/>
            <person name="Hugenholtz P."/>
            <person name="Woyke T."/>
            <person name="Wu D."/>
            <person name="Spring S."/>
            <person name="Schroeder M."/>
            <person name="Brambilla E."/>
            <person name="Klenk H.-P."/>
            <person name="Eisen J.A."/>
        </authorList>
    </citation>
    <scope>NUCLEOTIDE SEQUENCE [LARGE SCALE GENOMIC DNA]</scope>
    <source>
        <strain evidence="2">ATCC 49306 / DSM 6799 / DCB-1</strain>
    </source>
</reference>
<organism evidence="1 2">
    <name type="scientific">Desulfomonile tiedjei (strain ATCC 49306 / DSM 6799 / DCB-1)</name>
    <dbReference type="NCBI Taxonomy" id="706587"/>
    <lineage>
        <taxon>Bacteria</taxon>
        <taxon>Pseudomonadati</taxon>
        <taxon>Thermodesulfobacteriota</taxon>
        <taxon>Desulfomonilia</taxon>
        <taxon>Desulfomonilales</taxon>
        <taxon>Desulfomonilaceae</taxon>
        <taxon>Desulfomonile</taxon>
    </lineage>
</organism>
<evidence type="ECO:0000313" key="2">
    <source>
        <dbReference type="Proteomes" id="UP000006055"/>
    </source>
</evidence>
<evidence type="ECO:0000313" key="1">
    <source>
        <dbReference type="EMBL" id="AFM23466.1"/>
    </source>
</evidence>
<keyword evidence="2" id="KW-1185">Reference proteome</keyword>
<gene>
    <name evidence="1" type="ordered locus">Desti_0741</name>
</gene>
<name>I4C1M5_DESTA</name>
<dbReference type="Proteomes" id="UP000006055">
    <property type="component" value="Chromosome"/>
</dbReference>
<sequence length="64" mass="7277">MMCSFATLDHEALKILENVEGETGKTILAYDCFVPETIGEEEIHKIREAEKKLCRTLVAIKTEH</sequence>
<dbReference type="RefSeq" id="WP_014808622.1">
    <property type="nucleotide sequence ID" value="NC_018025.1"/>
</dbReference>
<dbReference type="AlphaFoldDB" id="I4C1M5"/>
<dbReference type="KEGG" id="dti:Desti_0741"/>
<dbReference type="HOGENOM" id="CLU_2860461_0_0_7"/>
<protein>
    <submittedName>
        <fullName evidence="1">Uncharacterized protein</fullName>
    </submittedName>
</protein>
<dbReference type="EMBL" id="CP003360">
    <property type="protein sequence ID" value="AFM23466.1"/>
    <property type="molecule type" value="Genomic_DNA"/>
</dbReference>
<proteinExistence type="predicted"/>